<proteinExistence type="predicted"/>
<dbReference type="AlphaFoldDB" id="A0A397T2C2"/>
<reference evidence="1 2" key="1">
    <citation type="submission" date="2018-06" db="EMBL/GenBank/DDBJ databases">
        <title>Comparative genomics reveals the genomic features of Rhizophagus irregularis, R. cerebriforme, R. diaphanum and Gigaspora rosea, and their symbiotic lifestyle signature.</title>
        <authorList>
            <person name="Morin E."/>
            <person name="San Clemente H."/>
            <person name="Chen E.C.H."/>
            <person name="De La Providencia I."/>
            <person name="Hainaut M."/>
            <person name="Kuo A."/>
            <person name="Kohler A."/>
            <person name="Murat C."/>
            <person name="Tang N."/>
            <person name="Roy S."/>
            <person name="Loubradou J."/>
            <person name="Henrissat B."/>
            <person name="Grigoriev I.V."/>
            <person name="Corradi N."/>
            <person name="Roux C."/>
            <person name="Martin F.M."/>
        </authorList>
    </citation>
    <scope>NUCLEOTIDE SEQUENCE [LARGE SCALE GENOMIC DNA]</scope>
    <source>
        <strain evidence="1 2">DAOM 227022</strain>
    </source>
</reference>
<dbReference type="Proteomes" id="UP000265703">
    <property type="component" value="Unassembled WGS sequence"/>
</dbReference>
<evidence type="ECO:0000313" key="2">
    <source>
        <dbReference type="Proteomes" id="UP000265703"/>
    </source>
</evidence>
<gene>
    <name evidence="1" type="ORF">C1645_823382</name>
</gene>
<accession>A0A397T2C2</accession>
<name>A0A397T2C2_9GLOM</name>
<comment type="caution">
    <text evidence="1">The sequence shown here is derived from an EMBL/GenBank/DDBJ whole genome shotgun (WGS) entry which is preliminary data.</text>
</comment>
<evidence type="ECO:0000313" key="1">
    <source>
        <dbReference type="EMBL" id="RIA90395.1"/>
    </source>
</evidence>
<sequence length="72" mass="8497">MHKEAFADFAYHLDLLKDIFQYYVKCIEHLKVDQQNNVDTKSMEDKIIDDCLLKQTPMPEVLPEITDVHDIC</sequence>
<protein>
    <submittedName>
        <fullName evidence="1">Uncharacterized protein</fullName>
    </submittedName>
</protein>
<organism evidence="1 2">
    <name type="scientific">Glomus cerebriforme</name>
    <dbReference type="NCBI Taxonomy" id="658196"/>
    <lineage>
        <taxon>Eukaryota</taxon>
        <taxon>Fungi</taxon>
        <taxon>Fungi incertae sedis</taxon>
        <taxon>Mucoromycota</taxon>
        <taxon>Glomeromycotina</taxon>
        <taxon>Glomeromycetes</taxon>
        <taxon>Glomerales</taxon>
        <taxon>Glomeraceae</taxon>
        <taxon>Glomus</taxon>
    </lineage>
</organism>
<keyword evidence="2" id="KW-1185">Reference proteome</keyword>
<dbReference type="OrthoDB" id="10457029at2759"/>
<dbReference type="EMBL" id="QKYT01000182">
    <property type="protein sequence ID" value="RIA90395.1"/>
    <property type="molecule type" value="Genomic_DNA"/>
</dbReference>